<accession>A0A8T7LZL1</accession>
<evidence type="ECO:0000313" key="4">
    <source>
        <dbReference type="Proteomes" id="UP000521676"/>
    </source>
</evidence>
<protein>
    <submittedName>
        <fullName evidence="2">Uncharacterized protein</fullName>
    </submittedName>
</protein>
<feature type="transmembrane region" description="Helical" evidence="1">
    <location>
        <begin position="387"/>
        <end position="406"/>
    </location>
</feature>
<sequence>MISTSQSSLSKVLQITKLNILVNRLQEPWFAYLTIFLLQLKIIWGMWLFRDLTFGDTSSYFTDAFGWFNKFTDNIVWSPLYTTFYGSLLHLTQDVYSVTILHRMIIVLLLCVMVLALMRRLLPSFIAWLVAVWWVILPINFDSLYEVHLFALIPILSVWLLILWKPTLMGRGVTLSLLLGTCILVRNEYAITFVLFAIICFVYEIAYRRKASDIKNLKWRKYLLAYLAPLVVAILLVIFFFSRSTVQFSRLSEVSGIKHTLNMCQVYAFGYQQRHPEWNKSPWTDCSQLMETTFGKKMPSLVEMLTANPQATIEHFSWNFSLTPNGLQVLLFNATSGNVNPDYAPVEYNSNIALILSIGLIIILLTGFVLFLKNRVYWWQNWIKSRIWGWMLMGSVGVVTFFIIPTQRPRPSYLFSLGLIIMALFGMAIFIIFNRWSNSLKQYSWSIPVIMVIGLIIAPVYYSDQNHVHPRLLLDDYRRLVPYTALIEKPDTVFLKGEFASDISNYIGKGYSSAFDYSILDEIKPNTALPDFLASKNINLFYLDSNILQKLKTNPLYKSFLEFPQNFGWKEIGYQNTLSYEWLLLQRVSTKPNNQLKAPEAVSQFPADLANPNLEYSGMYEDGWASEAVFFRLAQPTSTAKLVIKGMIPLIDNQSFTSNIEILSDGVTVATKQLTLGDFEIQVPITGTVTNHRIDLRFSQYQNLPGNDGRPVTALLKYVGYEK</sequence>
<feature type="transmembrane region" description="Helical" evidence="1">
    <location>
        <begin position="29"/>
        <end position="49"/>
    </location>
</feature>
<evidence type="ECO:0000256" key="1">
    <source>
        <dbReference type="SAM" id="Phobius"/>
    </source>
</evidence>
<feature type="transmembrane region" description="Helical" evidence="1">
    <location>
        <begin position="95"/>
        <end position="118"/>
    </location>
</feature>
<evidence type="ECO:0000313" key="5">
    <source>
        <dbReference type="Proteomes" id="UP001431572"/>
    </source>
</evidence>
<dbReference type="Proteomes" id="UP001431572">
    <property type="component" value="Chromosome 1"/>
</dbReference>
<dbReference type="EMBL" id="CP128399">
    <property type="protein sequence ID" value="WJW65912.1"/>
    <property type="molecule type" value="Genomic_DNA"/>
</dbReference>
<feature type="transmembrane region" description="Helical" evidence="1">
    <location>
        <begin position="176"/>
        <end position="203"/>
    </location>
</feature>
<dbReference type="AlphaFoldDB" id="A0A8T7LZL1"/>
<dbReference type="Proteomes" id="UP000521676">
    <property type="component" value="Unassembled WGS sequence"/>
</dbReference>
<organism evidence="2 4">
    <name type="scientific">Candidatus Chlorohelix allophototropha</name>
    <dbReference type="NCBI Taxonomy" id="3003348"/>
    <lineage>
        <taxon>Bacteria</taxon>
        <taxon>Bacillati</taxon>
        <taxon>Chloroflexota</taxon>
        <taxon>Chloroflexia</taxon>
        <taxon>Candidatus Chloroheliales</taxon>
        <taxon>Candidatus Chloroheliaceae</taxon>
        <taxon>Candidatus Chlorohelix</taxon>
    </lineage>
</organism>
<keyword evidence="1" id="KW-0812">Transmembrane</keyword>
<dbReference type="EMBL" id="JACATZ010000001">
    <property type="protein sequence ID" value="NWJ46543.1"/>
    <property type="molecule type" value="Genomic_DNA"/>
</dbReference>
<evidence type="ECO:0000313" key="2">
    <source>
        <dbReference type="EMBL" id="NWJ46543.1"/>
    </source>
</evidence>
<evidence type="ECO:0000313" key="3">
    <source>
        <dbReference type="EMBL" id="WJW65912.1"/>
    </source>
</evidence>
<feature type="transmembrane region" description="Helical" evidence="1">
    <location>
        <begin position="445"/>
        <end position="462"/>
    </location>
</feature>
<reference evidence="2 4" key="1">
    <citation type="submission" date="2020-06" db="EMBL/GenBank/DDBJ databases">
        <title>Anoxygenic phototrophic Chloroflexota member uses a Type I reaction center.</title>
        <authorList>
            <person name="Tsuji J.M."/>
            <person name="Shaw N.A."/>
            <person name="Nagashima S."/>
            <person name="Venkiteswaran J."/>
            <person name="Schiff S.L."/>
            <person name="Hanada S."/>
            <person name="Tank M."/>
            <person name="Neufeld J.D."/>
        </authorList>
    </citation>
    <scope>NUCLEOTIDE SEQUENCE [LARGE SCALE GENOMIC DNA]</scope>
    <source>
        <strain evidence="2">L227-S17</strain>
    </source>
</reference>
<feature type="transmembrane region" description="Helical" evidence="1">
    <location>
        <begin position="352"/>
        <end position="372"/>
    </location>
</feature>
<keyword evidence="1" id="KW-1133">Transmembrane helix</keyword>
<feature type="transmembrane region" description="Helical" evidence="1">
    <location>
        <begin position="147"/>
        <end position="164"/>
    </location>
</feature>
<gene>
    <name evidence="2" type="ORF">HXX08_11745</name>
    <name evidence="3" type="ORF">OZ401_001692</name>
</gene>
<reference evidence="3" key="2">
    <citation type="journal article" date="2024" name="Nature">
        <title>Anoxygenic phototroph of the Chloroflexota uses a type I reaction centre.</title>
        <authorList>
            <person name="Tsuji J.M."/>
            <person name="Shaw N.A."/>
            <person name="Nagashima S."/>
            <person name="Venkiteswaran J.J."/>
            <person name="Schiff S.L."/>
            <person name="Watanabe T."/>
            <person name="Fukui M."/>
            <person name="Hanada S."/>
            <person name="Tank M."/>
            <person name="Neufeld J.D."/>
        </authorList>
    </citation>
    <scope>NUCLEOTIDE SEQUENCE</scope>
    <source>
        <strain evidence="3">L227-S17</strain>
    </source>
</reference>
<dbReference type="RefSeq" id="WP_341467800.1">
    <property type="nucleotide sequence ID" value="NZ_CP128399.1"/>
</dbReference>
<keyword evidence="1" id="KW-0472">Membrane</keyword>
<proteinExistence type="predicted"/>
<keyword evidence="5" id="KW-1185">Reference proteome</keyword>
<feature type="transmembrane region" description="Helical" evidence="1">
    <location>
        <begin position="413"/>
        <end position="433"/>
    </location>
</feature>
<feature type="transmembrane region" description="Helical" evidence="1">
    <location>
        <begin position="125"/>
        <end position="141"/>
    </location>
</feature>
<name>A0A8T7LZL1_9CHLR</name>
<feature type="transmembrane region" description="Helical" evidence="1">
    <location>
        <begin position="223"/>
        <end position="241"/>
    </location>
</feature>